<dbReference type="InterPro" id="IPR000073">
    <property type="entry name" value="AB_hydrolase_1"/>
</dbReference>
<dbReference type="EMBL" id="CP029684">
    <property type="protein sequence ID" value="QAS70631.1"/>
    <property type="molecule type" value="Genomic_DNA"/>
</dbReference>
<dbReference type="InterPro" id="IPR029058">
    <property type="entry name" value="AB_hydrolase_fold"/>
</dbReference>
<evidence type="ECO:0000313" key="3">
    <source>
        <dbReference type="EMBL" id="MDN6900288.1"/>
    </source>
</evidence>
<reference evidence="4" key="3">
    <citation type="submission" date="2020-01" db="EMBL/GenBank/DDBJ databases">
        <authorList>
            <person name="Cousin F.J."/>
            <person name="Le Guellec R."/>
            <person name="Cretenet M."/>
        </authorList>
    </citation>
    <scope>NUCLEOTIDE SEQUENCE</scope>
    <source>
        <strain evidence="4">UCMA 15228</strain>
    </source>
</reference>
<keyword evidence="1 3" id="KW-0378">Hydrolase</keyword>
<gene>
    <name evidence="4" type="ORF">DLJ48_04670</name>
    <name evidence="3" type="ORF">EVC35_04605</name>
</gene>
<dbReference type="Gene3D" id="3.40.50.1820">
    <property type="entry name" value="alpha/beta hydrolase"/>
    <property type="match status" value="1"/>
</dbReference>
<dbReference type="SUPFAM" id="SSF53474">
    <property type="entry name" value="alpha/beta-Hydrolases"/>
    <property type="match status" value="1"/>
</dbReference>
<dbReference type="AlphaFoldDB" id="A0AAJ1R909"/>
<dbReference type="RefSeq" id="WP_128686338.1">
    <property type="nucleotide sequence ID" value="NZ_CP029684.2"/>
</dbReference>
<dbReference type="Proteomes" id="UP000286907">
    <property type="component" value="Chromosome"/>
</dbReference>
<reference evidence="4 5" key="1">
    <citation type="journal article" date="2019" name="Syst. Appl. Microbiol.">
        <title>Oenococcus sicerae sp. nov., isolated from French cider.</title>
        <authorList>
            <person name="Cousin F.J."/>
            <person name="Le Guellec R."/>
            <person name="Chagnot C."/>
            <person name="Goux D."/>
            <person name="Dalmasso M."/>
            <person name="Laplace J.M."/>
            <person name="Cretenet M."/>
        </authorList>
    </citation>
    <scope>NUCLEOTIDE SEQUENCE [LARGE SCALE GENOMIC DNA]</scope>
    <source>
        <strain evidence="4 5">UCMA 15228</strain>
    </source>
</reference>
<dbReference type="GO" id="GO:0016787">
    <property type="term" value="F:hydrolase activity"/>
    <property type="evidence" value="ECO:0007669"/>
    <property type="project" value="UniProtKB-KW"/>
</dbReference>
<evidence type="ECO:0000313" key="4">
    <source>
        <dbReference type="EMBL" id="QAS70631.1"/>
    </source>
</evidence>
<dbReference type="PANTHER" id="PTHR46118:SF4">
    <property type="entry name" value="PROTEIN ABHD11"/>
    <property type="match status" value="1"/>
</dbReference>
<dbReference type="Pfam" id="PF00561">
    <property type="entry name" value="Abhydrolase_1"/>
    <property type="match status" value="1"/>
</dbReference>
<organism evidence="3 6">
    <name type="scientific">Oenococcus sicerae</name>
    <dbReference type="NCBI Taxonomy" id="2203724"/>
    <lineage>
        <taxon>Bacteria</taxon>
        <taxon>Bacillati</taxon>
        <taxon>Bacillota</taxon>
        <taxon>Bacilli</taxon>
        <taxon>Lactobacillales</taxon>
        <taxon>Lactobacillaceae</taxon>
        <taxon>Oenococcus</taxon>
    </lineage>
</organism>
<reference evidence="3" key="2">
    <citation type="submission" date="2019-01" db="EMBL/GenBank/DDBJ databases">
        <title>Oenococcus sicerae UCMA17102.</title>
        <authorList>
            <person name="Cousin F.J."/>
            <person name="Le Guellec R."/>
            <person name="Cretenet M."/>
        </authorList>
    </citation>
    <scope>NUCLEOTIDE SEQUENCE</scope>
    <source>
        <strain evidence="3">UCMA17102</strain>
    </source>
</reference>
<feature type="domain" description="AB hydrolase-1" evidence="2">
    <location>
        <begin position="24"/>
        <end position="140"/>
    </location>
</feature>
<evidence type="ECO:0000259" key="2">
    <source>
        <dbReference type="Pfam" id="PF00561"/>
    </source>
</evidence>
<accession>A0AAJ1R909</accession>
<dbReference type="Proteomes" id="UP001167919">
    <property type="component" value="Unassembled WGS sequence"/>
</dbReference>
<dbReference type="EMBL" id="SDWY01000002">
    <property type="protein sequence ID" value="MDN6900288.1"/>
    <property type="molecule type" value="Genomic_DNA"/>
</dbReference>
<protein>
    <submittedName>
        <fullName evidence="3">Alpha/beta hydrolase</fullName>
    </submittedName>
</protein>
<sequence length="267" mass="29997">MAFFKTNDQVAINYQLQGNPTGQTIIFVEGYSGNEATWCAQISDFIQAGFRVLTYDRRNHGHSQTVPFGMQIARHGMDLAELIAKLNLKKPILIGHSMGAGTIFAYLSLFGCNNIQALVTEDQSPKAISDDNWPFGLFNANWQNFSKKARLIATTKLTRLTINDDIKRALGLAYSSYQPFDFQFNYPLLIDSLVQDWRPEIKNETVRHLFLAGSASPLWSCEHAKSAASLNPLAEDYVFQGAGHIPHLESPKEFNQLVINFIHNNNN</sequence>
<evidence type="ECO:0000313" key="5">
    <source>
        <dbReference type="Proteomes" id="UP000286907"/>
    </source>
</evidence>
<dbReference type="PANTHER" id="PTHR46118">
    <property type="entry name" value="PROTEIN ABHD11"/>
    <property type="match status" value="1"/>
</dbReference>
<evidence type="ECO:0000313" key="6">
    <source>
        <dbReference type="Proteomes" id="UP001167919"/>
    </source>
</evidence>
<proteinExistence type="predicted"/>
<evidence type="ECO:0000256" key="1">
    <source>
        <dbReference type="ARBA" id="ARBA00022801"/>
    </source>
</evidence>
<keyword evidence="5" id="KW-1185">Reference proteome</keyword>
<name>A0AAJ1R909_9LACO</name>